<evidence type="ECO:0000256" key="6">
    <source>
        <dbReference type="RuleBase" id="RU004182"/>
    </source>
</evidence>
<feature type="binding site" evidence="5">
    <location>
        <position position="268"/>
    </location>
    <ligand>
        <name>FAD</name>
        <dbReference type="ChEBI" id="CHEBI:57692"/>
    </ligand>
</feature>
<evidence type="ECO:0000256" key="1">
    <source>
        <dbReference type="ARBA" id="ARBA00001932"/>
    </source>
</evidence>
<reference evidence="8 9" key="1">
    <citation type="submission" date="2019-08" db="EMBL/GenBank/DDBJ databases">
        <title>Complete genome sequence of Candidatus Uab amorphum.</title>
        <authorList>
            <person name="Shiratori T."/>
            <person name="Suzuki S."/>
            <person name="Kakizawa Y."/>
            <person name="Ishida K."/>
        </authorList>
    </citation>
    <scope>NUCLEOTIDE SEQUENCE [LARGE SCALE GENOMIC DNA]</scope>
    <source>
        <strain evidence="8 9">SRT547</strain>
    </source>
</reference>
<dbReference type="Gene3D" id="1.25.40.80">
    <property type="match status" value="1"/>
</dbReference>
<evidence type="ECO:0000313" key="9">
    <source>
        <dbReference type="Proteomes" id="UP000326354"/>
    </source>
</evidence>
<evidence type="ECO:0000313" key="8">
    <source>
        <dbReference type="EMBL" id="BBM86539.1"/>
    </source>
</evidence>
<dbReference type="OrthoDB" id="9772484at2"/>
<feature type="domain" description="Photolyase/cryptochrome alpha/beta" evidence="7">
    <location>
        <begin position="2"/>
        <end position="131"/>
    </location>
</feature>
<dbReference type="PRINTS" id="PR00147">
    <property type="entry name" value="DNAPHOTLYASE"/>
</dbReference>
<evidence type="ECO:0000256" key="5">
    <source>
        <dbReference type="PIRSR" id="PIRSR602081-1"/>
    </source>
</evidence>
<dbReference type="Gene3D" id="3.40.50.620">
    <property type="entry name" value="HUPs"/>
    <property type="match status" value="1"/>
</dbReference>
<gene>
    <name evidence="8" type="ORF">UABAM_04925</name>
</gene>
<keyword evidence="2 5" id="KW-0285">Flavoprotein</keyword>
<sequence>MTIQLVWLKKDLRIFDHEPLYAAQKHGKCLLLYVYEPSIMNARDFSDFHLQFINDSLRALRKNLKDRGANVFIAHGEVVDVLGQLLKEYDISHIWCHQETGNALTFERDKRVRKWAKKHKIPVHEFRQFGVFRGLQNRDGWAALWHREMSRPVFPAPTKVASVTRRQWGRICSAKTLGIIPSNHKIEQQGGENVAHQILRSFLTQRGENYQKAMSSPVTAWEECSRLSPYFTYGNISMRYVFRKCEEKRQELRYVREAKKWRISLSSFAKRLRWHCHFIQKLESEPRIEFQAMNTCFDNLRPREVNEDFFTAWCCGKTGYPMIDACMRALNQTGWLNFRMRAMIVCFATYHLWLDWRPVAHYLAGKFVDYEPGIHYSQIQMQSGVTGINAMRVYNPTKQAQDHDPRGTFIRQWVPELRQVPDEYIFEPHNSPAEAIFNIGDYPLPIVEQKLAAKKAKDLIWAVRKTEDARIQSRIVYQKHGSRKRRKPKKLASK</sequence>
<dbReference type="AlphaFoldDB" id="A0A5S9IR38"/>
<dbReference type="InterPro" id="IPR036155">
    <property type="entry name" value="Crypto/Photolyase_N_sf"/>
</dbReference>
<comment type="cofactor">
    <cofactor evidence="5">
        <name>FAD</name>
        <dbReference type="ChEBI" id="CHEBI:57692"/>
    </cofactor>
    <text evidence="5">Binds 1 FAD per subunit.</text>
</comment>
<dbReference type="GO" id="GO:0003904">
    <property type="term" value="F:deoxyribodipyrimidine photo-lyase activity"/>
    <property type="evidence" value="ECO:0007669"/>
    <property type="project" value="TreeGrafter"/>
</dbReference>
<organism evidence="8 9">
    <name type="scientific">Uabimicrobium amorphum</name>
    <dbReference type="NCBI Taxonomy" id="2596890"/>
    <lineage>
        <taxon>Bacteria</taxon>
        <taxon>Pseudomonadati</taxon>
        <taxon>Planctomycetota</taxon>
        <taxon>Candidatus Uabimicrobiia</taxon>
        <taxon>Candidatus Uabimicrobiales</taxon>
        <taxon>Candidatus Uabimicrobiaceae</taxon>
        <taxon>Candidatus Uabimicrobium</taxon>
    </lineage>
</organism>
<feature type="binding site" evidence="5">
    <location>
        <position position="210"/>
    </location>
    <ligand>
        <name>FAD</name>
        <dbReference type="ChEBI" id="CHEBI:57692"/>
    </ligand>
</feature>
<keyword evidence="8" id="KW-0456">Lyase</keyword>
<dbReference type="PANTHER" id="PTHR11455:SF9">
    <property type="entry name" value="CRYPTOCHROME CIRCADIAN CLOCK 5 ISOFORM X1"/>
    <property type="match status" value="1"/>
</dbReference>
<protein>
    <submittedName>
        <fullName evidence="8">Deoxyribodipyrimidine photo-lyase</fullName>
    </submittedName>
</protein>
<dbReference type="Proteomes" id="UP000326354">
    <property type="component" value="Chromosome"/>
</dbReference>
<comment type="similarity">
    <text evidence="6">Belongs to the DNA photolyase family.</text>
</comment>
<dbReference type="Pfam" id="PF00875">
    <property type="entry name" value="DNA_photolyase"/>
    <property type="match status" value="1"/>
</dbReference>
<dbReference type="GO" id="GO:0006139">
    <property type="term" value="P:nucleobase-containing compound metabolic process"/>
    <property type="evidence" value="ECO:0007669"/>
    <property type="project" value="UniProtKB-ARBA"/>
</dbReference>
<dbReference type="PROSITE" id="PS51645">
    <property type="entry name" value="PHR_CRY_ALPHA_BETA"/>
    <property type="match status" value="1"/>
</dbReference>
<dbReference type="InterPro" id="IPR036134">
    <property type="entry name" value="Crypto/Photolyase_FAD-like_sf"/>
</dbReference>
<accession>A0A5S9IR38</accession>
<evidence type="ECO:0000256" key="4">
    <source>
        <dbReference type="ARBA" id="ARBA00022991"/>
    </source>
</evidence>
<dbReference type="SUPFAM" id="SSF52425">
    <property type="entry name" value="Cryptochrome/photolyase, N-terminal domain"/>
    <property type="match status" value="1"/>
</dbReference>
<dbReference type="GO" id="GO:0003677">
    <property type="term" value="F:DNA binding"/>
    <property type="evidence" value="ECO:0007669"/>
    <property type="project" value="TreeGrafter"/>
</dbReference>
<dbReference type="Pfam" id="PF03441">
    <property type="entry name" value="FAD_binding_7"/>
    <property type="match status" value="1"/>
</dbReference>
<dbReference type="InterPro" id="IPR014729">
    <property type="entry name" value="Rossmann-like_a/b/a_fold"/>
</dbReference>
<dbReference type="InterPro" id="IPR005101">
    <property type="entry name" value="Cryptochr/Photolyase_FAD-bd"/>
</dbReference>
<comment type="cofactor">
    <cofactor evidence="1">
        <name>(6R)-5,10-methylene-5,6,7,8-tetrahydrofolate</name>
        <dbReference type="ChEBI" id="CHEBI:15636"/>
    </cofactor>
</comment>
<dbReference type="KEGG" id="uam:UABAM_04925"/>
<evidence type="ECO:0000259" key="7">
    <source>
        <dbReference type="PROSITE" id="PS51645"/>
    </source>
</evidence>
<dbReference type="PROSITE" id="PS00394">
    <property type="entry name" value="DNA_PHOTOLYASES_1_1"/>
    <property type="match status" value="1"/>
</dbReference>
<dbReference type="SUPFAM" id="SSF48173">
    <property type="entry name" value="Cryptochrome/photolyase FAD-binding domain"/>
    <property type="match status" value="1"/>
</dbReference>
<dbReference type="InterPro" id="IPR018394">
    <property type="entry name" value="DNA_photolyase_1_CS_C"/>
</dbReference>
<proteinExistence type="inferred from homology"/>
<keyword evidence="9" id="KW-1185">Reference proteome</keyword>
<keyword evidence="4 6" id="KW-0157">Chromophore</keyword>
<name>A0A5S9IR38_UABAM</name>
<dbReference type="GO" id="GO:0071949">
    <property type="term" value="F:FAD binding"/>
    <property type="evidence" value="ECO:0007669"/>
    <property type="project" value="TreeGrafter"/>
</dbReference>
<dbReference type="RefSeq" id="WP_151970590.1">
    <property type="nucleotide sequence ID" value="NZ_AP019860.1"/>
</dbReference>
<evidence type="ECO:0000256" key="3">
    <source>
        <dbReference type="ARBA" id="ARBA00022827"/>
    </source>
</evidence>
<evidence type="ECO:0000256" key="2">
    <source>
        <dbReference type="ARBA" id="ARBA00022630"/>
    </source>
</evidence>
<dbReference type="InterPro" id="IPR002081">
    <property type="entry name" value="Cryptochrome/DNA_photolyase_1"/>
</dbReference>
<dbReference type="PANTHER" id="PTHR11455">
    <property type="entry name" value="CRYPTOCHROME"/>
    <property type="match status" value="1"/>
</dbReference>
<dbReference type="InterPro" id="IPR006050">
    <property type="entry name" value="DNA_photolyase_N"/>
</dbReference>
<dbReference type="EMBL" id="AP019860">
    <property type="protein sequence ID" value="BBM86539.1"/>
    <property type="molecule type" value="Genomic_DNA"/>
</dbReference>
<dbReference type="GO" id="GO:0009416">
    <property type="term" value="P:response to light stimulus"/>
    <property type="evidence" value="ECO:0007669"/>
    <property type="project" value="TreeGrafter"/>
</dbReference>
<dbReference type="GO" id="GO:0006950">
    <property type="term" value="P:response to stress"/>
    <property type="evidence" value="ECO:0007669"/>
    <property type="project" value="UniProtKB-ARBA"/>
</dbReference>
<keyword evidence="3 5" id="KW-0274">FAD</keyword>
<dbReference type="Gene3D" id="1.10.579.10">
    <property type="entry name" value="DNA Cyclobutane Dipyrimidine Photolyase, subunit A, domain 3"/>
    <property type="match status" value="1"/>
</dbReference>